<dbReference type="Gene3D" id="3.90.960.10">
    <property type="entry name" value="YbaK/aminoacyl-tRNA synthetase-associated domain"/>
    <property type="match status" value="1"/>
</dbReference>
<dbReference type="CDD" id="cd04333">
    <property type="entry name" value="ProX_deacylase"/>
    <property type="match status" value="1"/>
</dbReference>
<evidence type="ECO:0000259" key="1">
    <source>
        <dbReference type="Pfam" id="PF04073"/>
    </source>
</evidence>
<dbReference type="AlphaFoldDB" id="A0AA96WZL7"/>
<protein>
    <submittedName>
        <fullName evidence="2">YbaK/EbsC family protein</fullName>
    </submittedName>
</protein>
<organism evidence="2">
    <name type="scientific">Leptolyngbya sp. NK1-12</name>
    <dbReference type="NCBI Taxonomy" id="2547451"/>
    <lineage>
        <taxon>Bacteria</taxon>
        <taxon>Bacillati</taxon>
        <taxon>Cyanobacteriota</taxon>
        <taxon>Cyanophyceae</taxon>
        <taxon>Leptolyngbyales</taxon>
        <taxon>Leptolyngbyaceae</taxon>
        <taxon>Leptolyngbya group</taxon>
        <taxon>Leptolyngbya</taxon>
    </lineage>
</organism>
<evidence type="ECO:0000313" key="2">
    <source>
        <dbReference type="EMBL" id="WNZ28002.1"/>
    </source>
</evidence>
<dbReference type="InterPro" id="IPR007214">
    <property type="entry name" value="YbaK/aa-tRNA-synth-assoc-dom"/>
</dbReference>
<sequence length="165" mass="17794">MNLNGESTKKLSTSIQKVQAALSAMGLNLQVVELPSSTRTAQEAAEAIGCTVPQIMKSLVFRAKESGKPILVLASGANRVNEKRLSEIVAEPIEKATADFVRAKTGFVIGGVPPVAHQETIETYIDEDLLQYEELWAAAGTPNAVFRLSSADIERMINGRIISVR</sequence>
<accession>A0AA96WZL7</accession>
<name>A0AA96WZL7_9CYAN</name>
<dbReference type="PANTHER" id="PTHR30411">
    <property type="entry name" value="CYTOPLASMIC PROTEIN"/>
    <property type="match status" value="1"/>
</dbReference>
<proteinExistence type="predicted"/>
<dbReference type="SUPFAM" id="SSF55826">
    <property type="entry name" value="YbaK/ProRS associated domain"/>
    <property type="match status" value="1"/>
</dbReference>
<dbReference type="InterPro" id="IPR036754">
    <property type="entry name" value="YbaK/aa-tRNA-synt-asso_dom_sf"/>
</dbReference>
<gene>
    <name evidence="2" type="ORF">HJG54_32735</name>
</gene>
<dbReference type="Pfam" id="PF04073">
    <property type="entry name" value="tRNA_edit"/>
    <property type="match status" value="1"/>
</dbReference>
<dbReference type="PANTHER" id="PTHR30411:SF1">
    <property type="entry name" value="CYTOPLASMIC PROTEIN"/>
    <property type="match status" value="1"/>
</dbReference>
<dbReference type="GO" id="GO:0002161">
    <property type="term" value="F:aminoacyl-tRNA deacylase activity"/>
    <property type="evidence" value="ECO:0007669"/>
    <property type="project" value="InterPro"/>
</dbReference>
<reference evidence="2" key="1">
    <citation type="submission" date="2020-05" db="EMBL/GenBank/DDBJ databases">
        <authorList>
            <person name="Zhu T."/>
            <person name="Keshari N."/>
            <person name="Lu X."/>
        </authorList>
    </citation>
    <scope>NUCLEOTIDE SEQUENCE</scope>
    <source>
        <strain evidence="2">NK1-12</strain>
    </source>
</reference>
<dbReference type="EMBL" id="CP053587">
    <property type="protein sequence ID" value="WNZ28002.1"/>
    <property type="molecule type" value="Genomic_DNA"/>
</dbReference>
<feature type="domain" description="YbaK/aminoacyl-tRNA synthetase-associated" evidence="1">
    <location>
        <begin position="37"/>
        <end position="155"/>
    </location>
</feature>